<evidence type="ECO:0000256" key="10">
    <source>
        <dbReference type="ARBA" id="ARBA00023242"/>
    </source>
</evidence>
<keyword evidence="10" id="KW-0539">Nucleus</keyword>
<feature type="region of interest" description="Disordered" evidence="13">
    <location>
        <begin position="415"/>
        <end position="435"/>
    </location>
</feature>
<evidence type="ECO:0000256" key="5">
    <source>
        <dbReference type="ARBA" id="ARBA00022763"/>
    </source>
</evidence>
<evidence type="ECO:0000256" key="12">
    <source>
        <dbReference type="ARBA" id="ARBA00042677"/>
    </source>
</evidence>
<accession>A0A8C4QCR2</accession>
<feature type="region of interest" description="Disordered" evidence="13">
    <location>
        <begin position="325"/>
        <end position="346"/>
    </location>
</feature>
<keyword evidence="8" id="KW-0233">DNA recombination</keyword>
<evidence type="ECO:0000256" key="4">
    <source>
        <dbReference type="ARBA" id="ARBA00022759"/>
    </source>
</evidence>
<dbReference type="InterPro" id="IPR011084">
    <property type="entry name" value="DRMBL"/>
</dbReference>
<dbReference type="GO" id="GO:0036297">
    <property type="term" value="P:interstrand cross-link repair"/>
    <property type="evidence" value="ECO:0007669"/>
    <property type="project" value="TreeGrafter"/>
</dbReference>
<dbReference type="GO" id="GO:0000723">
    <property type="term" value="P:telomere maintenance"/>
    <property type="evidence" value="ECO:0007669"/>
    <property type="project" value="TreeGrafter"/>
</dbReference>
<evidence type="ECO:0000256" key="2">
    <source>
        <dbReference type="ARBA" id="ARBA00010304"/>
    </source>
</evidence>
<dbReference type="SUPFAM" id="SSF56281">
    <property type="entry name" value="Metallo-hydrolase/oxidoreductase"/>
    <property type="match status" value="1"/>
</dbReference>
<evidence type="ECO:0000259" key="14">
    <source>
        <dbReference type="Pfam" id="PF07522"/>
    </source>
</evidence>
<evidence type="ECO:0000256" key="11">
    <source>
        <dbReference type="ARBA" id="ARBA00039759"/>
    </source>
</evidence>
<keyword evidence="7" id="KW-0269">Exonuclease</keyword>
<dbReference type="PANTHER" id="PTHR23240:SF8">
    <property type="entry name" value="PROTEIN ARTEMIS"/>
    <property type="match status" value="1"/>
</dbReference>
<keyword evidence="16" id="KW-1185">Reference proteome</keyword>
<proteinExistence type="inferred from homology"/>
<dbReference type="GO" id="GO:0006310">
    <property type="term" value="P:DNA recombination"/>
    <property type="evidence" value="ECO:0007669"/>
    <property type="project" value="UniProtKB-KW"/>
</dbReference>
<evidence type="ECO:0000313" key="15">
    <source>
        <dbReference type="Ensembl" id="ENSEBUP00000013491.1"/>
    </source>
</evidence>
<keyword evidence="5" id="KW-0227">DNA damage</keyword>
<evidence type="ECO:0000256" key="1">
    <source>
        <dbReference type="ARBA" id="ARBA00004123"/>
    </source>
</evidence>
<dbReference type="GO" id="GO:0003684">
    <property type="term" value="F:damaged DNA binding"/>
    <property type="evidence" value="ECO:0007669"/>
    <property type="project" value="TreeGrafter"/>
</dbReference>
<keyword evidence="6" id="KW-0378">Hydrolase</keyword>
<dbReference type="GeneTree" id="ENSGT00940000157779"/>
<evidence type="ECO:0000256" key="13">
    <source>
        <dbReference type="SAM" id="MobiDB-lite"/>
    </source>
</evidence>
<name>A0A8C4QCR2_EPTBU</name>
<keyword evidence="4" id="KW-0255">Endonuclease</keyword>
<dbReference type="Ensembl" id="ENSEBUT00000014067.1">
    <property type="protein sequence ID" value="ENSEBUP00000013491.1"/>
    <property type="gene ID" value="ENSEBUG00000008516.1"/>
</dbReference>
<protein>
    <recommendedName>
        <fullName evidence="11">Protein artemis</fullName>
    </recommendedName>
    <alternativeName>
        <fullName evidence="12">DNA cross-link repair 1C protein</fullName>
    </alternativeName>
</protein>
<reference evidence="15" key="2">
    <citation type="submission" date="2025-09" db="UniProtKB">
        <authorList>
            <consortium name="Ensembl"/>
        </authorList>
    </citation>
    <scope>IDENTIFICATION</scope>
</reference>
<reference evidence="15" key="1">
    <citation type="submission" date="2025-08" db="UniProtKB">
        <authorList>
            <consortium name="Ensembl"/>
        </authorList>
    </citation>
    <scope>IDENTIFICATION</scope>
</reference>
<dbReference type="PANTHER" id="PTHR23240">
    <property type="entry name" value="DNA CROSS-LINK REPAIR PROTEIN PSO2/SNM1-RELATED"/>
    <property type="match status" value="1"/>
</dbReference>
<evidence type="ECO:0000256" key="9">
    <source>
        <dbReference type="ARBA" id="ARBA00023204"/>
    </source>
</evidence>
<dbReference type="AlphaFoldDB" id="A0A8C4QCR2"/>
<dbReference type="GO" id="GO:0006303">
    <property type="term" value="P:double-strand break repair via nonhomologous end joining"/>
    <property type="evidence" value="ECO:0007669"/>
    <property type="project" value="TreeGrafter"/>
</dbReference>
<sequence length="464" mass="52294">MFLFEGLRGTVLYTGDFRLARGKASCISALHSASKVKNIQSIYIDTTFCDPKLYHIPTRELCVEAIGKLAEEWLSRSSRHIVWLECNSSIGYEFLFVNIAQRLHTKVHVHKDKLHTFSNVPEIYEHLTTDVNTRLHACPSNKRSRPPCGAAGRVLTIKPTTMWFALHSKEDLLVRIEDDFYRACYSFHSSYSELQDFVSYFNPVNIYPNVIPPGSTAKEVQERLLSFCHHPSDRGEEIVHSPLGKVQQTVHFPSSQPDDFQSLFGAIPPPTHHKRVSIAAEKKDSEVSPPQTLPIAFYHQENSRVASTSPESTEINDATRVLAKQPLLDDEDDDDVPKNPSKYQRSLCKPEEHCPRLIDGCEYGASVQDNGFQCNDLHLSYRMNTPFGHPWSNGQTVQQYSGSPFQHSACEIDQSAGHKETFPESQESSDFECPASPEVLPPSPTKMNDIYKLLAHGGSVPTFF</sequence>
<keyword evidence="3" id="KW-0540">Nuclease</keyword>
<organism evidence="15 16">
    <name type="scientific">Eptatretus burgeri</name>
    <name type="common">Inshore hagfish</name>
    <dbReference type="NCBI Taxonomy" id="7764"/>
    <lineage>
        <taxon>Eukaryota</taxon>
        <taxon>Metazoa</taxon>
        <taxon>Chordata</taxon>
        <taxon>Craniata</taxon>
        <taxon>Vertebrata</taxon>
        <taxon>Cyclostomata</taxon>
        <taxon>Myxini</taxon>
        <taxon>Myxiniformes</taxon>
        <taxon>Myxinidae</taxon>
        <taxon>Eptatretinae</taxon>
        <taxon>Eptatretus</taxon>
    </lineage>
</organism>
<dbReference type="Gene3D" id="3.40.50.12650">
    <property type="match status" value="1"/>
</dbReference>
<dbReference type="Pfam" id="PF07522">
    <property type="entry name" value="DRMBL"/>
    <property type="match status" value="1"/>
</dbReference>
<evidence type="ECO:0000256" key="8">
    <source>
        <dbReference type="ARBA" id="ARBA00023172"/>
    </source>
</evidence>
<feature type="domain" description="DNA repair metallo-beta-lactamase" evidence="14">
    <location>
        <begin position="122"/>
        <end position="212"/>
    </location>
</feature>
<evidence type="ECO:0000313" key="16">
    <source>
        <dbReference type="Proteomes" id="UP000694388"/>
    </source>
</evidence>
<dbReference type="InterPro" id="IPR036866">
    <property type="entry name" value="RibonucZ/Hydroxyglut_hydro"/>
</dbReference>
<dbReference type="Proteomes" id="UP000694388">
    <property type="component" value="Unplaced"/>
</dbReference>
<comment type="similarity">
    <text evidence="2">Belongs to the DNA repair metallo-beta-lactamase (DRMBL) family.</text>
</comment>
<evidence type="ECO:0000256" key="7">
    <source>
        <dbReference type="ARBA" id="ARBA00022839"/>
    </source>
</evidence>
<keyword evidence="9" id="KW-0234">DNA repair</keyword>
<comment type="subcellular location">
    <subcellularLocation>
        <location evidence="1">Nucleus</location>
    </subcellularLocation>
</comment>
<evidence type="ECO:0000256" key="6">
    <source>
        <dbReference type="ARBA" id="ARBA00022801"/>
    </source>
</evidence>
<dbReference type="GO" id="GO:0004519">
    <property type="term" value="F:endonuclease activity"/>
    <property type="evidence" value="ECO:0007669"/>
    <property type="project" value="UniProtKB-KW"/>
</dbReference>
<dbReference type="GO" id="GO:0005634">
    <property type="term" value="C:nucleus"/>
    <property type="evidence" value="ECO:0007669"/>
    <property type="project" value="UniProtKB-SubCell"/>
</dbReference>
<evidence type="ECO:0000256" key="3">
    <source>
        <dbReference type="ARBA" id="ARBA00022722"/>
    </source>
</evidence>
<dbReference type="GO" id="GO:0035312">
    <property type="term" value="F:5'-3' DNA exonuclease activity"/>
    <property type="evidence" value="ECO:0007669"/>
    <property type="project" value="TreeGrafter"/>
</dbReference>